<reference evidence="5" key="1">
    <citation type="journal article" date="2019" name="Int. J. Syst. Evol. Microbiol.">
        <title>The Global Catalogue of Microorganisms (GCM) 10K type strain sequencing project: providing services to taxonomists for standard genome sequencing and annotation.</title>
        <authorList>
            <consortium name="The Broad Institute Genomics Platform"/>
            <consortium name="The Broad Institute Genome Sequencing Center for Infectious Disease"/>
            <person name="Wu L."/>
            <person name="Ma J."/>
        </authorList>
    </citation>
    <scope>NUCLEOTIDE SEQUENCE [LARGE SCALE GENOMIC DNA]</scope>
    <source>
        <strain evidence="5">JCM 4087</strain>
    </source>
</reference>
<organism evidence="4 5">
    <name type="scientific">Acidicapsa dinghuensis</name>
    <dbReference type="NCBI Taxonomy" id="2218256"/>
    <lineage>
        <taxon>Bacteria</taxon>
        <taxon>Pseudomonadati</taxon>
        <taxon>Acidobacteriota</taxon>
        <taxon>Terriglobia</taxon>
        <taxon>Terriglobales</taxon>
        <taxon>Acidobacteriaceae</taxon>
        <taxon>Acidicapsa</taxon>
    </lineage>
</organism>
<keyword evidence="2" id="KW-0378">Hydrolase</keyword>
<dbReference type="Pfam" id="PF00149">
    <property type="entry name" value="Metallophos"/>
    <property type="match status" value="1"/>
</dbReference>
<dbReference type="Proteomes" id="UP001596091">
    <property type="component" value="Unassembled WGS sequence"/>
</dbReference>
<evidence type="ECO:0000313" key="4">
    <source>
        <dbReference type="EMBL" id="MFC5861505.1"/>
    </source>
</evidence>
<evidence type="ECO:0000256" key="1">
    <source>
        <dbReference type="ARBA" id="ARBA00022723"/>
    </source>
</evidence>
<gene>
    <name evidence="4" type="ORF">ACFPT7_04315</name>
</gene>
<evidence type="ECO:0000259" key="3">
    <source>
        <dbReference type="Pfam" id="PF00149"/>
    </source>
</evidence>
<dbReference type="InterPro" id="IPR051158">
    <property type="entry name" value="Metallophosphoesterase_sf"/>
</dbReference>
<feature type="domain" description="Calcineurin-like phosphoesterase" evidence="3">
    <location>
        <begin position="60"/>
        <end position="234"/>
    </location>
</feature>
<comment type="caution">
    <text evidence="4">The sequence shown here is derived from an EMBL/GenBank/DDBJ whole genome shotgun (WGS) entry which is preliminary data.</text>
</comment>
<evidence type="ECO:0000256" key="2">
    <source>
        <dbReference type="ARBA" id="ARBA00022801"/>
    </source>
</evidence>
<dbReference type="SUPFAM" id="SSF56300">
    <property type="entry name" value="Metallo-dependent phosphatases"/>
    <property type="match status" value="1"/>
</dbReference>
<dbReference type="EMBL" id="JBHSPH010000001">
    <property type="protein sequence ID" value="MFC5861505.1"/>
    <property type="molecule type" value="Genomic_DNA"/>
</dbReference>
<sequence>MTLSRATRGTSLSRRNFLVGAAACIVAPGFYAGEIERHWTEITHTDALVPNLPPGFEGVRIAQLSDIHLDEFTEPYYLRDVVHAVNKLAPDFVFLTGDFVSDGPLPRRIARHAAPHCAAILSELTCANVYACLGNHDFLTDPKLVGDALTSARIHVLRNSHLPIERNGSRIWLAGLDDPLCAMPDPDAAIPASIRQIPSEPVLLLCHGPDYADILLRHPAGKSVSLMFSGHTHGGQVRLPFLGPVHLPRMGQKYVEGWFHLGNLNLYVNRGIGTVELPFRFNCPPEVTLFTLKKA</sequence>
<keyword evidence="1" id="KW-0479">Metal-binding</keyword>
<proteinExistence type="predicted"/>
<name>A0ABW1EE39_9BACT</name>
<dbReference type="InterPro" id="IPR004843">
    <property type="entry name" value="Calcineurin-like_PHP"/>
</dbReference>
<dbReference type="InterPro" id="IPR029052">
    <property type="entry name" value="Metallo-depent_PP-like"/>
</dbReference>
<accession>A0ABW1EE39</accession>
<evidence type="ECO:0000313" key="5">
    <source>
        <dbReference type="Proteomes" id="UP001596091"/>
    </source>
</evidence>
<dbReference type="PANTHER" id="PTHR31302:SF31">
    <property type="entry name" value="PHOSPHODIESTERASE YAEI"/>
    <property type="match status" value="1"/>
</dbReference>
<protein>
    <submittedName>
        <fullName evidence="4">Metallophosphoesterase</fullName>
    </submittedName>
</protein>
<dbReference type="CDD" id="cd07385">
    <property type="entry name" value="MPP_YkuE_C"/>
    <property type="match status" value="1"/>
</dbReference>
<keyword evidence="5" id="KW-1185">Reference proteome</keyword>
<dbReference type="PANTHER" id="PTHR31302">
    <property type="entry name" value="TRANSMEMBRANE PROTEIN WITH METALLOPHOSPHOESTERASE DOMAIN-RELATED"/>
    <property type="match status" value="1"/>
</dbReference>
<dbReference type="RefSeq" id="WP_263333556.1">
    <property type="nucleotide sequence ID" value="NZ_JAGSYH010000002.1"/>
</dbReference>
<dbReference type="Gene3D" id="3.60.21.10">
    <property type="match status" value="1"/>
</dbReference>